<dbReference type="WBParaSite" id="ECPE_0000555701-mRNA-1">
    <property type="protein sequence ID" value="ECPE_0000555701-mRNA-1"/>
    <property type="gene ID" value="ECPE_0000555701"/>
</dbReference>
<dbReference type="Proteomes" id="UP000272942">
    <property type="component" value="Unassembled WGS sequence"/>
</dbReference>
<dbReference type="Pfam" id="PF21071">
    <property type="entry name" value="LARP1_HEAT"/>
    <property type="match status" value="1"/>
</dbReference>
<dbReference type="GO" id="GO:0000339">
    <property type="term" value="F:RNA cap binding"/>
    <property type="evidence" value="ECO:0007669"/>
    <property type="project" value="InterPro"/>
</dbReference>
<dbReference type="OrthoDB" id="340227at2759"/>
<accession>A0A183AF09</accession>
<protein>
    <submittedName>
        <fullName evidence="4">HTH La-type RNA-binding domain-containing protein</fullName>
    </submittedName>
</protein>
<gene>
    <name evidence="2" type="ORF">ECPE_LOCUS5544</name>
</gene>
<evidence type="ECO:0000313" key="2">
    <source>
        <dbReference type="EMBL" id="VDP75844.1"/>
    </source>
</evidence>
<sequence length="506" mass="55946">MTILGEISSQGTMTLLVWPLTAIATRYRPELSVGLLWYNRTSSTTSEEDIDDAMLSSLLVIAPSSDDHSILSHVSTLPTIPSSGTLMEDGDAAAKGTQEITESTAPSGRSDDDSLKALVDDLRKSLTDSVLSVTEPTAHTSEITEPLTVSTGSSAETETMRSEEPISLVSMDASVTSTNYFAHQAAMLCPASLVPFNPTPLSAPPHHIAAAHAQLLYPGHCIPYNPNPTGGQSPFALLPSAAPLATPSALVLVPLTRAPLPGHAAPMCYVPPFAPLTPTAVPEIAGLPPQQQQPPFMNPSVINRTSETKTSEDHSKRKPSTVSGRIAGLYSVSPAVDTLFAKPANRMEMNVLYSFWSFFLREHFNRTMYKDFRKHAIEDSKHGARYGMECLFRFYSYGLEKRFRKAIFKDFQEETLRDYDDGHLYGLEKFWALLHYSHRKVKVDDRLQELLDTKYRTIQDFRINFQPPAGFFIDKSRRRTKSESIGLSRTPETSLPQPVKKDRVNT</sequence>
<feature type="region of interest" description="Disordered" evidence="1">
    <location>
        <begin position="290"/>
        <end position="321"/>
    </location>
</feature>
<proteinExistence type="predicted"/>
<feature type="compositionally biased region" description="Polar residues" evidence="1">
    <location>
        <begin position="483"/>
        <end position="496"/>
    </location>
</feature>
<dbReference type="SMART" id="SM00684">
    <property type="entry name" value="DM15"/>
    <property type="match status" value="3"/>
</dbReference>
<dbReference type="AlphaFoldDB" id="A0A183AF09"/>
<evidence type="ECO:0000313" key="3">
    <source>
        <dbReference type="Proteomes" id="UP000272942"/>
    </source>
</evidence>
<keyword evidence="3" id="KW-1185">Reference proteome</keyword>
<dbReference type="GO" id="GO:0048255">
    <property type="term" value="P:mRNA stabilization"/>
    <property type="evidence" value="ECO:0007669"/>
    <property type="project" value="InterPro"/>
</dbReference>
<dbReference type="EMBL" id="UZAN01042413">
    <property type="protein sequence ID" value="VDP75844.1"/>
    <property type="molecule type" value="Genomic_DNA"/>
</dbReference>
<feature type="compositionally biased region" description="Basic and acidic residues" evidence="1">
    <location>
        <begin position="306"/>
        <end position="315"/>
    </location>
</feature>
<organism evidence="4">
    <name type="scientific">Echinostoma caproni</name>
    <dbReference type="NCBI Taxonomy" id="27848"/>
    <lineage>
        <taxon>Eukaryota</taxon>
        <taxon>Metazoa</taxon>
        <taxon>Spiralia</taxon>
        <taxon>Lophotrochozoa</taxon>
        <taxon>Platyhelminthes</taxon>
        <taxon>Trematoda</taxon>
        <taxon>Digenea</taxon>
        <taxon>Plagiorchiida</taxon>
        <taxon>Echinostomata</taxon>
        <taxon>Echinostomatoidea</taxon>
        <taxon>Echinostomatidae</taxon>
        <taxon>Echinostoma</taxon>
    </lineage>
</organism>
<feature type="compositionally biased region" description="Polar residues" evidence="1">
    <location>
        <begin position="98"/>
        <end position="107"/>
    </location>
</feature>
<evidence type="ECO:0000313" key="4">
    <source>
        <dbReference type="WBParaSite" id="ECPE_0000555701-mRNA-1"/>
    </source>
</evidence>
<name>A0A183AF09_9TREM</name>
<reference evidence="2 3" key="2">
    <citation type="submission" date="2018-11" db="EMBL/GenBank/DDBJ databases">
        <authorList>
            <consortium name="Pathogen Informatics"/>
        </authorList>
    </citation>
    <scope>NUCLEOTIDE SEQUENCE [LARGE SCALE GENOMIC DNA]</scope>
    <source>
        <strain evidence="2 3">Egypt</strain>
    </source>
</reference>
<feature type="region of interest" description="Disordered" evidence="1">
    <location>
        <begin position="81"/>
        <end position="114"/>
    </location>
</feature>
<evidence type="ECO:0000256" key="1">
    <source>
        <dbReference type="SAM" id="MobiDB-lite"/>
    </source>
</evidence>
<reference evidence="4" key="1">
    <citation type="submission" date="2016-06" db="UniProtKB">
        <authorList>
            <consortium name="WormBaseParasite"/>
        </authorList>
    </citation>
    <scope>IDENTIFICATION</scope>
</reference>
<feature type="region of interest" description="Disordered" evidence="1">
    <location>
        <begin position="482"/>
        <end position="506"/>
    </location>
</feature>
<dbReference type="InterPro" id="IPR006607">
    <property type="entry name" value="DM15"/>
</dbReference>